<keyword evidence="7" id="KW-1185">Reference proteome</keyword>
<evidence type="ECO:0000259" key="4">
    <source>
        <dbReference type="PROSITE" id="PS51077"/>
    </source>
</evidence>
<dbReference type="Gene3D" id="3.30.450.40">
    <property type="match status" value="1"/>
</dbReference>
<dbReference type="PROSITE" id="PS51078">
    <property type="entry name" value="ICLR_ED"/>
    <property type="match status" value="1"/>
</dbReference>
<gene>
    <name evidence="6" type="primary">kdgR</name>
    <name evidence="6" type="ORF">DSM104329_04657</name>
</gene>
<evidence type="ECO:0000256" key="2">
    <source>
        <dbReference type="ARBA" id="ARBA00023125"/>
    </source>
</evidence>
<reference evidence="6" key="1">
    <citation type="journal article" date="2022" name="Int. J. Syst. Evol. Microbiol.">
        <title>Pseudomonas aegrilactucae sp. nov. and Pseudomonas morbosilactucae sp. nov., pathogens causing bacterial rot of lettuce in Japan.</title>
        <authorList>
            <person name="Sawada H."/>
            <person name="Fujikawa T."/>
            <person name="Satou M."/>
        </authorList>
    </citation>
    <scope>NUCLEOTIDE SEQUENCE</scope>
    <source>
        <strain evidence="6">0166_1</strain>
    </source>
</reference>
<dbReference type="Proteomes" id="UP001162834">
    <property type="component" value="Chromosome"/>
</dbReference>
<evidence type="ECO:0000259" key="5">
    <source>
        <dbReference type="PROSITE" id="PS51078"/>
    </source>
</evidence>
<dbReference type="InterPro" id="IPR036390">
    <property type="entry name" value="WH_DNA-bd_sf"/>
</dbReference>
<dbReference type="Pfam" id="PF09339">
    <property type="entry name" value="HTH_IclR"/>
    <property type="match status" value="1"/>
</dbReference>
<dbReference type="GO" id="GO:0003700">
    <property type="term" value="F:DNA-binding transcription factor activity"/>
    <property type="evidence" value="ECO:0007669"/>
    <property type="project" value="TreeGrafter"/>
</dbReference>
<dbReference type="InterPro" id="IPR014757">
    <property type="entry name" value="Tscrpt_reg_IclR_C"/>
</dbReference>
<dbReference type="KEGG" id="sbae:DSM104329_04657"/>
<dbReference type="Pfam" id="PF01614">
    <property type="entry name" value="IclR_C"/>
    <property type="match status" value="1"/>
</dbReference>
<dbReference type="Gene3D" id="1.10.10.10">
    <property type="entry name" value="Winged helix-like DNA-binding domain superfamily/Winged helix DNA-binding domain"/>
    <property type="match status" value="1"/>
</dbReference>
<dbReference type="GO" id="GO:0045892">
    <property type="term" value="P:negative regulation of DNA-templated transcription"/>
    <property type="evidence" value="ECO:0007669"/>
    <property type="project" value="TreeGrafter"/>
</dbReference>
<organism evidence="6 7">
    <name type="scientific">Capillimicrobium parvum</name>
    <dbReference type="NCBI Taxonomy" id="2884022"/>
    <lineage>
        <taxon>Bacteria</taxon>
        <taxon>Bacillati</taxon>
        <taxon>Actinomycetota</taxon>
        <taxon>Thermoleophilia</taxon>
        <taxon>Solirubrobacterales</taxon>
        <taxon>Capillimicrobiaceae</taxon>
        <taxon>Capillimicrobium</taxon>
    </lineage>
</organism>
<keyword evidence="3" id="KW-0804">Transcription</keyword>
<dbReference type="InterPro" id="IPR036388">
    <property type="entry name" value="WH-like_DNA-bd_sf"/>
</dbReference>
<dbReference type="InterPro" id="IPR029016">
    <property type="entry name" value="GAF-like_dom_sf"/>
</dbReference>
<evidence type="ECO:0000256" key="3">
    <source>
        <dbReference type="ARBA" id="ARBA00023163"/>
    </source>
</evidence>
<dbReference type="PANTHER" id="PTHR30136">
    <property type="entry name" value="HELIX-TURN-HELIX TRANSCRIPTIONAL REGULATOR, ICLR FAMILY"/>
    <property type="match status" value="1"/>
</dbReference>
<sequence>MKSSHGDAVLDRAFQLLRAFSAERPQLTLAEMVARSGLPRSTAHRLACQLERHGALERGDEGWRLGVGLFELGQLVTRRQRLRDLALAHMEDLYEATRATVHLAVLEGDDVLYVEMLSGHRKVPTPSRVGGRMPAHCTGVGKALLAYSDEACSRLARATEPLAAVTARSITDPGRLYAELLDVRRRGIAVDREEAAANLMCLAAPLLVAAGVAEAGLSVSMPARGRLQPRDVEPALRAAAQRLGRTLRQART</sequence>
<keyword evidence="2" id="KW-0238">DNA-binding</keyword>
<dbReference type="EMBL" id="CP087164">
    <property type="protein sequence ID" value="UGS38233.1"/>
    <property type="molecule type" value="Genomic_DNA"/>
</dbReference>
<proteinExistence type="predicted"/>
<evidence type="ECO:0000313" key="7">
    <source>
        <dbReference type="Proteomes" id="UP001162834"/>
    </source>
</evidence>
<dbReference type="SUPFAM" id="SSF55781">
    <property type="entry name" value="GAF domain-like"/>
    <property type="match status" value="1"/>
</dbReference>
<dbReference type="SUPFAM" id="SSF46785">
    <property type="entry name" value="Winged helix' DNA-binding domain"/>
    <property type="match status" value="1"/>
</dbReference>
<protein>
    <submittedName>
        <fullName evidence="6">Pectin degradation repressor protein KdgR</fullName>
    </submittedName>
</protein>
<accession>A0A9E7C369</accession>
<dbReference type="GO" id="GO:0003677">
    <property type="term" value="F:DNA binding"/>
    <property type="evidence" value="ECO:0007669"/>
    <property type="project" value="UniProtKB-KW"/>
</dbReference>
<name>A0A9E7C369_9ACTN</name>
<feature type="domain" description="IclR-ED" evidence="5">
    <location>
        <begin position="68"/>
        <end position="249"/>
    </location>
</feature>
<evidence type="ECO:0000256" key="1">
    <source>
        <dbReference type="ARBA" id="ARBA00023015"/>
    </source>
</evidence>
<dbReference type="PROSITE" id="PS51077">
    <property type="entry name" value="HTH_ICLR"/>
    <property type="match status" value="1"/>
</dbReference>
<evidence type="ECO:0000313" key="6">
    <source>
        <dbReference type="EMBL" id="UGS38233.1"/>
    </source>
</evidence>
<keyword evidence="1" id="KW-0805">Transcription regulation</keyword>
<dbReference type="PANTHER" id="PTHR30136:SF24">
    <property type="entry name" value="HTH-TYPE TRANSCRIPTIONAL REPRESSOR ALLR"/>
    <property type="match status" value="1"/>
</dbReference>
<dbReference type="AlphaFoldDB" id="A0A9E7C369"/>
<dbReference type="InterPro" id="IPR050707">
    <property type="entry name" value="HTH_MetabolicPath_Reg"/>
</dbReference>
<dbReference type="InterPro" id="IPR005471">
    <property type="entry name" value="Tscrpt_reg_IclR_N"/>
</dbReference>
<dbReference type="SMART" id="SM00346">
    <property type="entry name" value="HTH_ICLR"/>
    <property type="match status" value="1"/>
</dbReference>
<feature type="domain" description="HTH iclR-type" evidence="4">
    <location>
        <begin position="7"/>
        <end position="67"/>
    </location>
</feature>